<evidence type="ECO:0000313" key="3">
    <source>
        <dbReference type="EMBL" id="RKO86827.1"/>
    </source>
</evidence>
<organism evidence="3 4">
    <name type="scientific">Blyttiomyces helicus</name>
    <dbReference type="NCBI Taxonomy" id="388810"/>
    <lineage>
        <taxon>Eukaryota</taxon>
        <taxon>Fungi</taxon>
        <taxon>Fungi incertae sedis</taxon>
        <taxon>Chytridiomycota</taxon>
        <taxon>Chytridiomycota incertae sedis</taxon>
        <taxon>Chytridiomycetes</taxon>
        <taxon>Chytridiomycetes incertae sedis</taxon>
        <taxon>Blyttiomyces</taxon>
    </lineage>
</organism>
<keyword evidence="2" id="KW-0732">Signal</keyword>
<evidence type="ECO:0000313" key="4">
    <source>
        <dbReference type="Proteomes" id="UP000269721"/>
    </source>
</evidence>
<proteinExistence type="predicted"/>
<dbReference type="EMBL" id="KZ997880">
    <property type="protein sequence ID" value="RKO86827.1"/>
    <property type="molecule type" value="Genomic_DNA"/>
</dbReference>
<keyword evidence="4" id="KW-1185">Reference proteome</keyword>
<accession>A0A4V1IQK0</accession>
<reference evidence="4" key="1">
    <citation type="journal article" date="2018" name="Nat. Microbiol.">
        <title>Leveraging single-cell genomics to expand the fungal tree of life.</title>
        <authorList>
            <person name="Ahrendt S.R."/>
            <person name="Quandt C.A."/>
            <person name="Ciobanu D."/>
            <person name="Clum A."/>
            <person name="Salamov A."/>
            <person name="Andreopoulos B."/>
            <person name="Cheng J.F."/>
            <person name="Woyke T."/>
            <person name="Pelin A."/>
            <person name="Henrissat B."/>
            <person name="Reynolds N.K."/>
            <person name="Benny G.L."/>
            <person name="Smith M.E."/>
            <person name="James T.Y."/>
            <person name="Grigoriev I.V."/>
        </authorList>
    </citation>
    <scope>NUCLEOTIDE SEQUENCE [LARGE SCALE GENOMIC DNA]</scope>
</reference>
<gene>
    <name evidence="3" type="ORF">BDK51DRAFT_39148</name>
</gene>
<feature type="signal peptide" evidence="2">
    <location>
        <begin position="1"/>
        <end position="18"/>
    </location>
</feature>
<feature type="region of interest" description="Disordered" evidence="1">
    <location>
        <begin position="24"/>
        <end position="117"/>
    </location>
</feature>
<name>A0A4V1IQK0_9FUNG</name>
<sequence length="161" mass="17103">MDMYKDALLVALCLATLGTLWKHGRWHGSMSPRPNDSRKDSCPGSARQGPSGLSAPDTYRKESMVDMADCPLKPLSTSEAAAKHPGKDVPDSRRFTCLGNSIPPGPQRHAPSGPMQHQPCEAQIPASLAGTQSASPHDSGVLSVHAAIFMPACSNPTMMDK</sequence>
<protein>
    <submittedName>
        <fullName evidence="3">Uncharacterized protein</fullName>
    </submittedName>
</protein>
<dbReference type="AlphaFoldDB" id="A0A4V1IQK0"/>
<evidence type="ECO:0000256" key="2">
    <source>
        <dbReference type="SAM" id="SignalP"/>
    </source>
</evidence>
<dbReference type="Proteomes" id="UP000269721">
    <property type="component" value="Unassembled WGS sequence"/>
</dbReference>
<feature type="chain" id="PRO_5020570325" evidence="2">
    <location>
        <begin position="19"/>
        <end position="161"/>
    </location>
</feature>
<feature type="compositionally biased region" description="Basic and acidic residues" evidence="1">
    <location>
        <begin position="81"/>
        <end position="94"/>
    </location>
</feature>
<evidence type="ECO:0000256" key="1">
    <source>
        <dbReference type="SAM" id="MobiDB-lite"/>
    </source>
</evidence>